<proteinExistence type="evidence at transcript level"/>
<organism evidence="1">
    <name type="scientific">Lotus japonicus</name>
    <name type="common">Lotus corniculatus var. japonicus</name>
    <dbReference type="NCBI Taxonomy" id="34305"/>
    <lineage>
        <taxon>Eukaryota</taxon>
        <taxon>Viridiplantae</taxon>
        <taxon>Streptophyta</taxon>
        <taxon>Embryophyta</taxon>
        <taxon>Tracheophyta</taxon>
        <taxon>Spermatophyta</taxon>
        <taxon>Magnoliopsida</taxon>
        <taxon>eudicotyledons</taxon>
        <taxon>Gunneridae</taxon>
        <taxon>Pentapetalae</taxon>
        <taxon>rosids</taxon>
        <taxon>fabids</taxon>
        <taxon>Fabales</taxon>
        <taxon>Fabaceae</taxon>
        <taxon>Papilionoideae</taxon>
        <taxon>50 kb inversion clade</taxon>
        <taxon>NPAAA clade</taxon>
        <taxon>Hologalegina</taxon>
        <taxon>robinioid clade</taxon>
        <taxon>Loteae</taxon>
        <taxon>Lotus</taxon>
    </lineage>
</organism>
<dbReference type="EMBL" id="BT142853">
    <property type="protein sequence ID" value="AFK42647.1"/>
    <property type="molecule type" value="mRNA"/>
</dbReference>
<reference evidence="1" key="1">
    <citation type="submission" date="2012-05" db="EMBL/GenBank/DDBJ databases">
        <authorList>
            <person name="Krishnakumar V."/>
            <person name="Cheung F."/>
            <person name="Xiao Y."/>
            <person name="Chan A."/>
            <person name="Moskal W.A."/>
            <person name="Town C.D."/>
        </authorList>
    </citation>
    <scope>NUCLEOTIDE SEQUENCE</scope>
</reference>
<evidence type="ECO:0000313" key="1">
    <source>
        <dbReference type="EMBL" id="AFK42647.1"/>
    </source>
</evidence>
<dbReference type="AlphaFoldDB" id="I3SQV5"/>
<accession>I3SQV5</accession>
<protein>
    <submittedName>
        <fullName evidence="1">Uncharacterized protein</fullName>
    </submittedName>
</protein>
<name>I3SQV5_LOTJA</name>
<sequence>MSQFLDLEFSCSSPQCLQRCSQLDELICNANYSLNYESNLLELLYQDMCTVRRFIFFLHNSPRNHHPNLKSRFFILMPIHFEFRTLSLA</sequence>